<dbReference type="PANTHER" id="PTHR11377:SF5">
    <property type="entry name" value="GLYCYLPEPTIDE N-TETRADECANOYLTRANSFERASE"/>
    <property type="match status" value="1"/>
</dbReference>
<accession>U6G285</accession>
<keyword evidence="4" id="KW-1185">Reference proteome</keyword>
<evidence type="ECO:0000256" key="1">
    <source>
        <dbReference type="ARBA" id="ARBA00031242"/>
    </source>
</evidence>
<dbReference type="VEuPathDB" id="ToxoDB:EPH_0032280"/>
<dbReference type="OrthoDB" id="347264at2759"/>
<name>U6G285_9EIME</name>
<dbReference type="InterPro" id="IPR000903">
    <property type="entry name" value="NMT"/>
</dbReference>
<dbReference type="InterPro" id="IPR016181">
    <property type="entry name" value="Acyl_CoA_acyltransferase"/>
</dbReference>
<reference evidence="3" key="2">
    <citation type="submission" date="2013-10" db="EMBL/GenBank/DDBJ databases">
        <authorList>
            <person name="Aslett M."/>
        </authorList>
    </citation>
    <scope>NUCLEOTIDE SEQUENCE [LARGE SCALE GENOMIC DNA]</scope>
    <source>
        <strain evidence="3">Houghton</strain>
    </source>
</reference>
<feature type="region of interest" description="Disordered" evidence="2">
    <location>
        <begin position="1"/>
        <end position="54"/>
    </location>
</feature>
<dbReference type="EMBL" id="HG690143">
    <property type="protein sequence ID" value="CDI74270.1"/>
    <property type="molecule type" value="Genomic_DNA"/>
</dbReference>
<dbReference type="GO" id="GO:0004379">
    <property type="term" value="F:glycylpeptide N-tetradecanoyltransferase activity"/>
    <property type="evidence" value="ECO:0007669"/>
    <property type="project" value="InterPro"/>
</dbReference>
<dbReference type="Gene3D" id="3.40.630.170">
    <property type="match status" value="1"/>
</dbReference>
<evidence type="ECO:0000313" key="4">
    <source>
        <dbReference type="Proteomes" id="UP000018201"/>
    </source>
</evidence>
<evidence type="ECO:0000256" key="2">
    <source>
        <dbReference type="SAM" id="MobiDB-lite"/>
    </source>
</evidence>
<proteinExistence type="predicted"/>
<dbReference type="SUPFAM" id="SSF55729">
    <property type="entry name" value="Acyl-CoA N-acyltransferases (Nat)"/>
    <property type="match status" value="1"/>
</dbReference>
<reference evidence="3" key="1">
    <citation type="submission" date="2013-10" db="EMBL/GenBank/DDBJ databases">
        <title>Genomic analysis of the causative agents of coccidiosis in chickens.</title>
        <authorList>
            <person name="Reid A.J."/>
            <person name="Blake D."/>
            <person name="Billington K."/>
            <person name="Browne H."/>
            <person name="Dunn M."/>
            <person name="Hung S."/>
            <person name="Kawahara F."/>
            <person name="Miranda-Saavedra D."/>
            <person name="Mourier T."/>
            <person name="Nagra H."/>
            <person name="Otto T.D."/>
            <person name="Rawlings N."/>
            <person name="Sanchez A."/>
            <person name="Sanders M."/>
            <person name="Subramaniam C."/>
            <person name="Tay Y."/>
            <person name="Dear P."/>
            <person name="Doerig C."/>
            <person name="Gruber A."/>
            <person name="Parkinson J."/>
            <person name="Shirley M."/>
            <person name="Wan K.L."/>
            <person name="Berriman M."/>
            <person name="Tomley F."/>
            <person name="Pain A."/>
        </authorList>
    </citation>
    <scope>NUCLEOTIDE SEQUENCE [LARGE SCALE GENOMIC DNA]</scope>
    <source>
        <strain evidence="3">Houghton</strain>
    </source>
</reference>
<protein>
    <recommendedName>
        <fullName evidence="1">Myristoyl-CoA:protein N-myristoyltransferase</fullName>
    </recommendedName>
</protein>
<keyword evidence="3" id="KW-0808">Transferase</keyword>
<feature type="compositionally biased region" description="Basic and acidic residues" evidence="2">
    <location>
        <begin position="1"/>
        <end position="22"/>
    </location>
</feature>
<feature type="compositionally biased region" description="Low complexity" evidence="2">
    <location>
        <begin position="43"/>
        <end position="54"/>
    </location>
</feature>
<organism evidence="3 4">
    <name type="scientific">Eimeria praecox</name>
    <dbReference type="NCBI Taxonomy" id="51316"/>
    <lineage>
        <taxon>Eukaryota</taxon>
        <taxon>Sar</taxon>
        <taxon>Alveolata</taxon>
        <taxon>Apicomplexa</taxon>
        <taxon>Conoidasida</taxon>
        <taxon>Coccidia</taxon>
        <taxon>Eucoccidiorida</taxon>
        <taxon>Eimeriorina</taxon>
        <taxon>Eimeriidae</taxon>
        <taxon>Eimeria</taxon>
    </lineage>
</organism>
<dbReference type="PANTHER" id="PTHR11377">
    <property type="entry name" value="N-MYRISTOYL TRANSFERASE"/>
    <property type="match status" value="1"/>
</dbReference>
<sequence>MPQDCCSKEEETRQQPKSRGEETPATAASASVLDSAERASSKPAAATAAAAAATAAAAAAAAAEPAAAAEATLASRQRPNPLANAGPLAQLMRGLSLASSPLNSPHLFWDTQPIVKASEQQSITPQDEGPIDATKTVDDVRKEPYNLPNGFVWSECSVEDPQILDEASASPGFRV</sequence>
<gene>
    <name evidence="3" type="ORF">EPH_0032280</name>
</gene>
<evidence type="ECO:0000313" key="3">
    <source>
        <dbReference type="EMBL" id="CDI74270.1"/>
    </source>
</evidence>
<dbReference type="AlphaFoldDB" id="U6G285"/>
<dbReference type="GO" id="GO:0005737">
    <property type="term" value="C:cytoplasm"/>
    <property type="evidence" value="ECO:0007669"/>
    <property type="project" value="TreeGrafter"/>
</dbReference>
<feature type="region of interest" description="Disordered" evidence="2">
    <location>
        <begin position="120"/>
        <end position="139"/>
    </location>
</feature>
<dbReference type="Proteomes" id="UP000018201">
    <property type="component" value="Unassembled WGS sequence"/>
</dbReference>